<feature type="binding site" evidence="2">
    <location>
        <begin position="247"/>
        <end position="248"/>
    </location>
    <ligand>
        <name>ATP</name>
        <dbReference type="ChEBI" id="CHEBI:30616"/>
    </ligand>
</feature>
<feature type="active site" evidence="1">
    <location>
        <position position="206"/>
    </location>
</feature>
<dbReference type="Proteomes" id="UP000298340">
    <property type="component" value="Unassembled WGS sequence"/>
</dbReference>
<dbReference type="SUPFAM" id="SSF140931">
    <property type="entry name" value="Fic-like"/>
    <property type="match status" value="1"/>
</dbReference>
<evidence type="ECO:0000313" key="4">
    <source>
        <dbReference type="EMBL" id="TCN60655.1"/>
    </source>
</evidence>
<accession>A0A4Y7UIW1</accession>
<dbReference type="PANTHER" id="PTHR13504:SF33">
    <property type="entry name" value="FIC FAMILY PROTEIN"/>
    <property type="match status" value="1"/>
</dbReference>
<feature type="domain" description="Fido" evidence="3">
    <location>
        <begin position="114"/>
        <end position="269"/>
    </location>
</feature>
<protein>
    <submittedName>
        <fullName evidence="5">Fic family protein</fullName>
    </submittedName>
</protein>
<dbReference type="OrthoDB" id="9814400at2"/>
<dbReference type="GO" id="GO:0005524">
    <property type="term" value="F:ATP binding"/>
    <property type="evidence" value="ECO:0007669"/>
    <property type="project" value="UniProtKB-KW"/>
</dbReference>
<reference evidence="4 6" key="1">
    <citation type="journal article" date="2015" name="Stand. Genomic Sci.">
        <title>Genomic Encyclopedia of Bacterial and Archaeal Type Strains, Phase III: the genomes of soil and plant-associated and newly described type strains.</title>
        <authorList>
            <person name="Whitman W.B."/>
            <person name="Woyke T."/>
            <person name="Klenk H.P."/>
            <person name="Zhou Y."/>
            <person name="Lilburn T.G."/>
            <person name="Beck B.J."/>
            <person name="De Vos P."/>
            <person name="Vandamme P."/>
            <person name="Eisen J.A."/>
            <person name="Garrity G."/>
            <person name="Hugenholtz P."/>
            <person name="Kyrpides N.C."/>
        </authorList>
    </citation>
    <scope>NUCLEOTIDE SEQUENCE [LARGE SCALE GENOMIC DNA]</scope>
    <source>
        <strain evidence="4 6">P5626</strain>
    </source>
</reference>
<dbReference type="AlphaFoldDB" id="A0A4Y7UIW1"/>
<keyword evidence="2" id="KW-0067">ATP-binding</keyword>
<keyword evidence="2" id="KW-0547">Nucleotide-binding</keyword>
<evidence type="ECO:0000256" key="1">
    <source>
        <dbReference type="PIRSR" id="PIRSR640198-1"/>
    </source>
</evidence>
<dbReference type="InterPro" id="IPR036597">
    <property type="entry name" value="Fido-like_dom_sf"/>
</dbReference>
<dbReference type="InterPro" id="IPR003812">
    <property type="entry name" value="Fido"/>
</dbReference>
<dbReference type="EMBL" id="QWDN01000001">
    <property type="protein sequence ID" value="TEB45802.1"/>
    <property type="molecule type" value="Genomic_DNA"/>
</dbReference>
<reference evidence="5 7" key="2">
    <citation type="journal article" date="2018" name="Syst. Appl. Microbiol.">
        <title>Flavobacterium circumlabens sp. nov. and Flavobacterium cupreum sp. nov., two psychrotrophic species isolated from Antarctic environmental samples.</title>
        <authorList>
            <person name="Kralova S."/>
            <person name="Busse H.J."/>
            <person name="Svec P."/>
            <person name="Maslanova I."/>
            <person name="Stankova E."/>
            <person name="Bartak M."/>
            <person name="Sedlacek I."/>
        </authorList>
    </citation>
    <scope>NUCLEOTIDE SEQUENCE [LARGE SCALE GENOMIC DNA]</scope>
    <source>
        <strain evidence="5 7">CCM 8828</strain>
    </source>
</reference>
<feature type="binding site" evidence="2">
    <location>
        <begin position="210"/>
        <end position="217"/>
    </location>
    <ligand>
        <name>ATP</name>
        <dbReference type="ChEBI" id="CHEBI:30616"/>
    </ligand>
</feature>
<dbReference type="RefSeq" id="WP_132031882.1">
    <property type="nucleotide sequence ID" value="NZ_QWDN01000001.1"/>
</dbReference>
<dbReference type="Gene3D" id="1.10.10.10">
    <property type="entry name" value="Winged helix-like DNA-binding domain superfamily/Winged helix DNA-binding domain"/>
    <property type="match status" value="1"/>
</dbReference>
<evidence type="ECO:0000256" key="2">
    <source>
        <dbReference type="PIRSR" id="PIRSR640198-2"/>
    </source>
</evidence>
<dbReference type="InterPro" id="IPR025230">
    <property type="entry name" value="DUF4172"/>
</dbReference>
<keyword evidence="6" id="KW-1185">Reference proteome</keyword>
<dbReference type="Gene3D" id="1.10.3290.10">
    <property type="entry name" value="Fido-like domain"/>
    <property type="match status" value="1"/>
</dbReference>
<dbReference type="Pfam" id="PF13776">
    <property type="entry name" value="DUF4172"/>
    <property type="match status" value="1"/>
</dbReference>
<evidence type="ECO:0000259" key="3">
    <source>
        <dbReference type="PROSITE" id="PS51459"/>
    </source>
</evidence>
<name>A0A4Y7UIW1_9FLAO</name>
<proteinExistence type="predicted"/>
<dbReference type="InterPro" id="IPR040198">
    <property type="entry name" value="Fido_containing"/>
</dbReference>
<dbReference type="PANTHER" id="PTHR13504">
    <property type="entry name" value="FIDO DOMAIN-CONTAINING PROTEIN DDB_G0283145"/>
    <property type="match status" value="1"/>
</dbReference>
<dbReference type="PROSITE" id="PS51459">
    <property type="entry name" value="FIDO"/>
    <property type="match status" value="1"/>
</dbReference>
<evidence type="ECO:0000313" key="6">
    <source>
        <dbReference type="Proteomes" id="UP000295270"/>
    </source>
</evidence>
<reference evidence="4" key="3">
    <citation type="submission" date="2019-03" db="EMBL/GenBank/DDBJ databases">
        <authorList>
            <person name="Whitman W."/>
            <person name="Huntemann M."/>
            <person name="Clum A."/>
            <person name="Pillay M."/>
            <person name="Palaniappan K."/>
            <person name="Varghese N."/>
            <person name="Mikhailova N."/>
            <person name="Stamatis D."/>
            <person name="Reddy T."/>
            <person name="Daum C."/>
            <person name="Shapiro N."/>
            <person name="Ivanova N."/>
            <person name="Kyrpides N."/>
            <person name="Woyke T."/>
        </authorList>
    </citation>
    <scope>NUCLEOTIDE SEQUENCE</scope>
    <source>
        <strain evidence="4">P5626</strain>
    </source>
</reference>
<dbReference type="EMBL" id="SLWA01000001">
    <property type="protein sequence ID" value="TCN60655.1"/>
    <property type="molecule type" value="Genomic_DNA"/>
</dbReference>
<evidence type="ECO:0000313" key="5">
    <source>
        <dbReference type="EMBL" id="TEB45802.1"/>
    </source>
</evidence>
<gene>
    <name evidence="5" type="ORF">D0809_02015</name>
    <name evidence="4" type="ORF">EV142_101227</name>
</gene>
<dbReference type="Proteomes" id="UP000295270">
    <property type="component" value="Unassembled WGS sequence"/>
</dbReference>
<organism evidence="5 7">
    <name type="scientific">Flavobacterium circumlabens</name>
    <dbReference type="NCBI Taxonomy" id="2133765"/>
    <lineage>
        <taxon>Bacteria</taxon>
        <taxon>Pseudomonadati</taxon>
        <taxon>Bacteroidota</taxon>
        <taxon>Flavobacteriia</taxon>
        <taxon>Flavobacteriales</taxon>
        <taxon>Flavobacteriaceae</taxon>
        <taxon>Flavobacterium</taxon>
    </lineage>
</organism>
<comment type="caution">
    <text evidence="5">The sequence shown here is derived from an EMBL/GenBank/DDBJ whole genome shotgun (WGS) entry which is preliminary data.</text>
</comment>
<evidence type="ECO:0000313" key="7">
    <source>
        <dbReference type="Proteomes" id="UP000298340"/>
    </source>
</evidence>
<dbReference type="Pfam" id="PF02661">
    <property type="entry name" value="Fic"/>
    <property type="match status" value="1"/>
</dbReference>
<sequence length="374" mass="42655">MSYNWQLPDWENFVYDATVIDALCIEFALETGELKGLVDSLSTVIQQETILQFMISEAIKTSEIEGEFFSRQDIMSSIKKNLGIADVFGHIRDKNALGVGKLMVTVRNSYSDQLNEFSIKEWHYMLMEYSKHVSPGNYRTGQEPMQIVSGSYGKEIIHFEAPPSSQVPAEMKKFIQWYNDFEVKSSDIKKALIKTAISHLYFESIHPFEDGNGRIGRAIAEKCLSESLDRPVLMSISSTIEKNKKQYYQSLKQAQRTLEITDWIFYFSALILESQKNAKQIVLFTLSKSKFTDQFKDKMNERQTKVVLKMFENGVAGFVGGMTAIKYISITKTSRATATRDLQDLKEKNILTAKGEGRSRSYDLNLSAKETIDS</sequence>
<dbReference type="InterPro" id="IPR036388">
    <property type="entry name" value="WH-like_DNA-bd_sf"/>
</dbReference>